<proteinExistence type="predicted"/>
<dbReference type="AlphaFoldDB" id="A0ABD3RL61"/>
<name>A0ABD3RL61_9LAMI</name>
<evidence type="ECO:0000313" key="5">
    <source>
        <dbReference type="Proteomes" id="UP001634393"/>
    </source>
</evidence>
<dbReference type="InterPro" id="IPR011992">
    <property type="entry name" value="EF-hand-dom_pair"/>
</dbReference>
<evidence type="ECO:0000256" key="2">
    <source>
        <dbReference type="SAM" id="MobiDB-lite"/>
    </source>
</evidence>
<dbReference type="PROSITE" id="PS50222">
    <property type="entry name" value="EF_HAND_2"/>
    <property type="match status" value="1"/>
</dbReference>
<dbReference type="PROSITE" id="PS00018">
    <property type="entry name" value="EF_HAND_1"/>
    <property type="match status" value="1"/>
</dbReference>
<sequence>MGLRGGDRLKSGGNGGKQDITMEEFKNWLMKFDLDKDGRISKKELRLAVRNRGGWFSWWKSGGGVDYADYNENVNCLKISDTKKLKDGNQGLEGKLPLPPGPLQGPSRMFLGT</sequence>
<keyword evidence="1" id="KW-0106">Calcium</keyword>
<dbReference type="Pfam" id="PF13202">
    <property type="entry name" value="EF-hand_5"/>
    <property type="match status" value="1"/>
</dbReference>
<dbReference type="SUPFAM" id="SSF47473">
    <property type="entry name" value="EF-hand"/>
    <property type="match status" value="1"/>
</dbReference>
<dbReference type="InterPro" id="IPR018247">
    <property type="entry name" value="EF_Hand_1_Ca_BS"/>
</dbReference>
<dbReference type="InterPro" id="IPR002048">
    <property type="entry name" value="EF_hand_dom"/>
</dbReference>
<reference evidence="4 5" key="1">
    <citation type="submission" date="2024-12" db="EMBL/GenBank/DDBJ databases">
        <title>The unique morphological basis and parallel evolutionary history of personate flowers in Penstemon.</title>
        <authorList>
            <person name="Depatie T.H."/>
            <person name="Wessinger C.A."/>
        </authorList>
    </citation>
    <scope>NUCLEOTIDE SEQUENCE [LARGE SCALE GENOMIC DNA]</scope>
    <source>
        <strain evidence="4">WTNN_2</strain>
        <tissue evidence="4">Leaf</tissue>
    </source>
</reference>
<dbReference type="Gene3D" id="1.10.238.10">
    <property type="entry name" value="EF-hand"/>
    <property type="match status" value="1"/>
</dbReference>
<feature type="domain" description="EF-hand" evidence="3">
    <location>
        <begin position="20"/>
        <end position="55"/>
    </location>
</feature>
<evidence type="ECO:0000256" key="1">
    <source>
        <dbReference type="ARBA" id="ARBA00022837"/>
    </source>
</evidence>
<dbReference type="Proteomes" id="UP001634393">
    <property type="component" value="Unassembled WGS sequence"/>
</dbReference>
<keyword evidence="5" id="KW-1185">Reference proteome</keyword>
<accession>A0ABD3RL61</accession>
<evidence type="ECO:0000259" key="3">
    <source>
        <dbReference type="PROSITE" id="PS50222"/>
    </source>
</evidence>
<dbReference type="SMART" id="SM00054">
    <property type="entry name" value="EFh"/>
    <property type="match status" value="1"/>
</dbReference>
<gene>
    <name evidence="4" type="ORF">ACJIZ3_014881</name>
</gene>
<feature type="region of interest" description="Disordered" evidence="2">
    <location>
        <begin position="88"/>
        <end position="113"/>
    </location>
</feature>
<evidence type="ECO:0000313" key="4">
    <source>
        <dbReference type="EMBL" id="KAL3813613.1"/>
    </source>
</evidence>
<organism evidence="4 5">
    <name type="scientific">Penstemon smallii</name>
    <dbReference type="NCBI Taxonomy" id="265156"/>
    <lineage>
        <taxon>Eukaryota</taxon>
        <taxon>Viridiplantae</taxon>
        <taxon>Streptophyta</taxon>
        <taxon>Embryophyta</taxon>
        <taxon>Tracheophyta</taxon>
        <taxon>Spermatophyta</taxon>
        <taxon>Magnoliopsida</taxon>
        <taxon>eudicotyledons</taxon>
        <taxon>Gunneridae</taxon>
        <taxon>Pentapetalae</taxon>
        <taxon>asterids</taxon>
        <taxon>lamiids</taxon>
        <taxon>Lamiales</taxon>
        <taxon>Plantaginaceae</taxon>
        <taxon>Cheloneae</taxon>
        <taxon>Penstemon</taxon>
    </lineage>
</organism>
<comment type="caution">
    <text evidence="4">The sequence shown here is derived from an EMBL/GenBank/DDBJ whole genome shotgun (WGS) entry which is preliminary data.</text>
</comment>
<protein>
    <recommendedName>
        <fullName evidence="3">EF-hand domain-containing protein</fullName>
    </recommendedName>
</protein>
<dbReference type="EMBL" id="JBJXBP010000008">
    <property type="protein sequence ID" value="KAL3813613.1"/>
    <property type="molecule type" value="Genomic_DNA"/>
</dbReference>